<dbReference type="Gene3D" id="3.40.50.300">
    <property type="entry name" value="P-loop containing nucleotide triphosphate hydrolases"/>
    <property type="match status" value="2"/>
</dbReference>
<dbReference type="SMART" id="SM00490">
    <property type="entry name" value="HELICc"/>
    <property type="match status" value="1"/>
</dbReference>
<feature type="domain" description="Helicase C-terminal" evidence="2">
    <location>
        <begin position="766"/>
        <end position="953"/>
    </location>
</feature>
<evidence type="ECO:0000313" key="4">
    <source>
        <dbReference type="Proteomes" id="UP001164693"/>
    </source>
</evidence>
<dbReference type="SMART" id="SM00487">
    <property type="entry name" value="DEXDc"/>
    <property type="match status" value="1"/>
</dbReference>
<dbReference type="InterPro" id="IPR014001">
    <property type="entry name" value="Helicase_ATP-bd"/>
</dbReference>
<feature type="coiled-coil region" evidence="1">
    <location>
        <begin position="1126"/>
        <end position="1160"/>
    </location>
</feature>
<protein>
    <recommendedName>
        <fullName evidence="2">Helicase C-terminal domain-containing protein</fullName>
    </recommendedName>
</protein>
<evidence type="ECO:0000256" key="1">
    <source>
        <dbReference type="SAM" id="Coils"/>
    </source>
</evidence>
<evidence type="ECO:0000313" key="3">
    <source>
        <dbReference type="EMBL" id="WAX57968.1"/>
    </source>
</evidence>
<dbReference type="PANTHER" id="PTHR41313:SF1">
    <property type="entry name" value="DNA METHYLASE ADENINE-SPECIFIC DOMAIN-CONTAINING PROTEIN"/>
    <property type="match status" value="1"/>
</dbReference>
<dbReference type="EMBL" id="CP097463">
    <property type="protein sequence ID" value="WAX57968.1"/>
    <property type="molecule type" value="Genomic_DNA"/>
</dbReference>
<accession>A0ABY7JZH0</accession>
<keyword evidence="1" id="KW-0175">Coiled coil</keyword>
<dbReference type="SUPFAM" id="SSF52540">
    <property type="entry name" value="P-loop containing nucleoside triphosphate hydrolases"/>
    <property type="match status" value="2"/>
</dbReference>
<dbReference type="RefSeq" id="WP_269444516.1">
    <property type="nucleotide sequence ID" value="NZ_CP097463.1"/>
</dbReference>
<dbReference type="Pfam" id="PF00271">
    <property type="entry name" value="Helicase_C"/>
    <property type="match status" value="1"/>
</dbReference>
<sequence>MGERSELGALRELRGAARVLLALESDATVEDAAIAPARAAALQRYRDYVTRFGPLNRGELIEGPIDPQSGQPALRWRRPDLGGFRADPDYYAVMALEVFDQQTGSAAPAPILLRRVHGRPEPAARVANADEALMVCRGEGRLDLDRVAGLLGLSGTAAAEAALGDRVVADPERGGAPVAVEDYLSGDVRTKLTAARAAAAGDERYRRNVELLEPVLPPQVGPLEIAVSLGAPWIGAEDVEAFIRDVLGGRARVWHLPSAAFWKIVPEGKEPAGRYSTGRMSAYDLLTHGLNGRTPIVVDRVAGPVPGKRVSRRNVEESIAAQDRLSALQDAFVDWLWQDAARTERLVAEYNRRFTSHRPRRPDGSRLTLPGLADGIDLWAWQRDIVARALTTPATLCAHAVGAGKTRSMAVLAMTARRLGLARKPLVTVPAHLVEQTAREFRQAYPFGRFLVAGEDGAASRTRLAARCATGDWDAVILSHGTFSALPVTPEVELAWLGERVAQTEAELRGGRGGRHGRSVLRRRLAGLQARLARAAATPPPPVTFEALGVDLLLVDEAHYFKRLPTTSRREGISLGSSQRAADLLLKAQLLRERRGPLPGLALFTGTPWSNTIAETFVWQSFVQPDRLAAAGIEHFDAWAAVFVEYDELVEVAPDSAGFRIKQRPSRIRNLPELRTMLADAADVLPGTALGLDRPERRDDTVVCEASAGQREYVTSLQLRADKIRRTRAHGVPGEDNMLALCSDGRRVALDPRLVGVSEDSSKVSAVAERVARLHAEHGETRFAGSEVPGVLQIVFCDQGTPRVDGLQTYGRLRRAIVARGVPAERVRWVHEATTAAERVALFAACRSGEVSVLLGSTDTLGTGANVQPRLRAVHHVDAPWRPSDIEQREGRALRPGNLNPVVDVIRYVTRGTFDGYMWQTLERKARFIAQLHGGMLHGGAGERIVDDLGDAVLTFAEVKALATGNPMLLEEARAAAEVARLRILRSVDAQALTAARGAAQAADRECYRLGQQVRMLRSALARLAAAGPVTDNEVGVRVAVAAVVQRVRHPDPAAPAAPQRAPWTGLGVELVPVGGWRVSRVDDLLVRVTLAHRPVDEFTVPARALRRGEVPAAERVVITAVRRWRRRVEDRIAEVEAAAESAERAAERARQTLREHRFDRADELASAERRLTLIRTTIEAAVDDLEPDRDGAA</sequence>
<dbReference type="InterPro" id="IPR027417">
    <property type="entry name" value="P-loop_NTPase"/>
</dbReference>
<dbReference type="Proteomes" id="UP001164693">
    <property type="component" value="Chromosome"/>
</dbReference>
<dbReference type="PROSITE" id="PS51194">
    <property type="entry name" value="HELICASE_CTER"/>
    <property type="match status" value="1"/>
</dbReference>
<reference evidence="3" key="1">
    <citation type="submission" date="2022-05" db="EMBL/GenBank/DDBJ databases">
        <title>Jatrophihabitans sp. SB3-54 whole genome sequence.</title>
        <authorList>
            <person name="Suh M.K."/>
            <person name="Eom M.K."/>
            <person name="Kim J.S."/>
            <person name="Kim H.S."/>
            <person name="Do H.E."/>
            <person name="Shin Y.K."/>
            <person name="Lee J.-S."/>
        </authorList>
    </citation>
    <scope>NUCLEOTIDE SEQUENCE</scope>
    <source>
        <strain evidence="3">SB3-54</strain>
    </source>
</reference>
<organism evidence="3 4">
    <name type="scientific">Jatrophihabitans cynanchi</name>
    <dbReference type="NCBI Taxonomy" id="2944128"/>
    <lineage>
        <taxon>Bacteria</taxon>
        <taxon>Bacillati</taxon>
        <taxon>Actinomycetota</taxon>
        <taxon>Actinomycetes</taxon>
        <taxon>Jatrophihabitantales</taxon>
        <taxon>Jatrophihabitantaceae</taxon>
        <taxon>Jatrophihabitans</taxon>
    </lineage>
</organism>
<gene>
    <name evidence="3" type="ORF">M6B22_04175</name>
</gene>
<proteinExistence type="predicted"/>
<dbReference type="PANTHER" id="PTHR41313">
    <property type="entry name" value="ADENINE-SPECIFIC METHYLTRANSFERASE"/>
    <property type="match status" value="1"/>
</dbReference>
<dbReference type="InterPro" id="IPR052933">
    <property type="entry name" value="DNA_Protect_Modify"/>
</dbReference>
<keyword evidence="4" id="KW-1185">Reference proteome</keyword>
<dbReference type="InterPro" id="IPR001650">
    <property type="entry name" value="Helicase_C-like"/>
</dbReference>
<name>A0ABY7JZH0_9ACTN</name>
<evidence type="ECO:0000259" key="2">
    <source>
        <dbReference type="PROSITE" id="PS51194"/>
    </source>
</evidence>